<dbReference type="RefSeq" id="WP_144009370.1">
    <property type="nucleotide sequence ID" value="NZ_FWYB01000001.1"/>
</dbReference>
<gene>
    <name evidence="2" type="ORF">SAMN04488101_101429</name>
</gene>
<dbReference type="EMBL" id="FWYB01000001">
    <property type="protein sequence ID" value="SMC57976.1"/>
    <property type="molecule type" value="Genomic_DNA"/>
</dbReference>
<evidence type="ECO:0000313" key="3">
    <source>
        <dbReference type="Proteomes" id="UP000192678"/>
    </source>
</evidence>
<dbReference type="Gene3D" id="3.40.390.70">
    <property type="match status" value="1"/>
</dbReference>
<name>A0A1W2ABE2_9SPHI</name>
<protein>
    <submittedName>
        <fullName evidence="2">Uncharacterized protein</fullName>
    </submittedName>
</protein>
<evidence type="ECO:0000313" key="2">
    <source>
        <dbReference type="EMBL" id="SMC57976.1"/>
    </source>
</evidence>
<dbReference type="STRING" id="475255.SAMN04488101_101429"/>
<evidence type="ECO:0000256" key="1">
    <source>
        <dbReference type="SAM" id="SignalP"/>
    </source>
</evidence>
<sequence>MKLRTLISPLIALLMVAGCKKEAAIVPDTITPEYSLPQGNHPYDTQIVDFYHTYGCYVLYKFTEKDFNWNISSKLSYVADQGDENYIAPALVALDKYLFKYYSTGFLKKALPYKIILSARIREIIDGNDTLATPINSVSTFSHFAFGHAGSSLAGMTEDELKVMKVDLHREFWMQAVSFGKIHLPPAFISATNYADVFPWTAKSNGVFYPTVDGVAADVYTDFRGYIDVIASKTVEELEQSLFKPANDPNGKYKLKYNMIISYYKSVYGVDLQGIAR</sequence>
<keyword evidence="3" id="KW-1185">Reference proteome</keyword>
<reference evidence="2 3" key="1">
    <citation type="submission" date="2017-04" db="EMBL/GenBank/DDBJ databases">
        <authorList>
            <person name="Afonso C.L."/>
            <person name="Miller P.J."/>
            <person name="Scott M.A."/>
            <person name="Spackman E."/>
            <person name="Goraichik I."/>
            <person name="Dimitrov K.M."/>
            <person name="Suarez D.L."/>
            <person name="Swayne D.E."/>
        </authorList>
    </citation>
    <scope>NUCLEOTIDE SEQUENCE [LARGE SCALE GENOMIC DNA]</scope>
    <source>
        <strain evidence="2 3">DSM 19625</strain>
    </source>
</reference>
<dbReference type="Proteomes" id="UP000192678">
    <property type="component" value="Unassembled WGS sequence"/>
</dbReference>
<dbReference type="OrthoDB" id="1100648at2"/>
<proteinExistence type="predicted"/>
<keyword evidence="1" id="KW-0732">Signal</keyword>
<feature type="signal peptide" evidence="1">
    <location>
        <begin position="1"/>
        <end position="23"/>
    </location>
</feature>
<dbReference type="PROSITE" id="PS51257">
    <property type="entry name" value="PROKAR_LIPOPROTEIN"/>
    <property type="match status" value="1"/>
</dbReference>
<feature type="chain" id="PRO_5010710637" evidence="1">
    <location>
        <begin position="24"/>
        <end position="277"/>
    </location>
</feature>
<dbReference type="AlphaFoldDB" id="A0A1W2ABE2"/>
<organism evidence="2 3">
    <name type="scientific">Pedobacter nyackensis</name>
    <dbReference type="NCBI Taxonomy" id="475255"/>
    <lineage>
        <taxon>Bacteria</taxon>
        <taxon>Pseudomonadati</taxon>
        <taxon>Bacteroidota</taxon>
        <taxon>Sphingobacteriia</taxon>
        <taxon>Sphingobacteriales</taxon>
        <taxon>Sphingobacteriaceae</taxon>
        <taxon>Pedobacter</taxon>
    </lineage>
</organism>
<accession>A0A1W2ABE2</accession>